<evidence type="ECO:0000313" key="2">
    <source>
        <dbReference type="Proteomes" id="UP000043764"/>
    </source>
</evidence>
<dbReference type="SUPFAM" id="SSF48371">
    <property type="entry name" value="ARM repeat"/>
    <property type="match status" value="1"/>
</dbReference>
<organism evidence="1 2">
    <name type="scientific">Phaeobacter italicus</name>
    <dbReference type="NCBI Taxonomy" id="481446"/>
    <lineage>
        <taxon>Bacteria</taxon>
        <taxon>Pseudomonadati</taxon>
        <taxon>Pseudomonadota</taxon>
        <taxon>Alphaproteobacteria</taxon>
        <taxon>Rhodobacterales</taxon>
        <taxon>Roseobacteraceae</taxon>
        <taxon>Phaeobacter</taxon>
    </lineage>
</organism>
<protein>
    <submittedName>
        <fullName evidence="1">DNA alkylation repair enzyme</fullName>
    </submittedName>
</protein>
<dbReference type="AlphaFoldDB" id="A0A0H5D2W8"/>
<dbReference type="Gene3D" id="1.25.40.290">
    <property type="entry name" value="ARM repeat domains"/>
    <property type="match status" value="1"/>
</dbReference>
<evidence type="ECO:0000313" key="1">
    <source>
        <dbReference type="EMBL" id="CRL11562.1"/>
    </source>
</evidence>
<dbReference type="InterPro" id="IPR016024">
    <property type="entry name" value="ARM-type_fold"/>
</dbReference>
<dbReference type="RefSeq" id="WP_050673603.1">
    <property type="nucleotide sequence ID" value="NZ_CVRL01000033.1"/>
</dbReference>
<accession>A0A0H5D2W8</accession>
<sequence length="375" mass="41532">MASGFSLKDQLFNREKTRYLAGLFAASHAGFDPDRFEAEVMAELPALELKQRISLIAEVLSRHLPQDPEGMAAAILNALPPPLDPSLSDDDFGDFIFAPLGELVELRALETAPDLSLDVLAEITKRFSMEWAIRPYLVHWTDKTLARMEVWAEDENYHLRRLVSEGTRPRLPWGQAVPLALSQPLPLLDRLSGDPTRYVTRSVANHLNDISKKDPELVLTRLRQWQAEGVQSQSELDWITTHALRGLVKQGHSGAMEMLGYDPAAPVTAHLQLGPGPVRIGGALEFDCMLQGPSDAPVLVDYRLHFQRPGGKLSAKVFKLKQTRLKGGTARLSKRHPLKAGASTFTLVPGLHRLDLLVNGIERGSLTFDLLAQAE</sequence>
<gene>
    <name evidence="1" type="ORF">NIT7321_02430</name>
</gene>
<name>A0A0H5D2W8_9RHOB</name>
<dbReference type="STRING" id="481446.NIT7645_00827"/>
<reference evidence="2" key="1">
    <citation type="submission" date="2015-05" db="EMBL/GenBank/DDBJ databases">
        <authorList>
            <person name="Rodrigo-Torres Lidia"/>
            <person name="Arahal R.David."/>
        </authorList>
    </citation>
    <scope>NUCLEOTIDE SEQUENCE [LARGE SCALE GENOMIC DNA]</scope>
    <source>
        <strain evidence="2">CECT 7321</strain>
    </source>
</reference>
<proteinExistence type="predicted"/>
<keyword evidence="2" id="KW-1185">Reference proteome</keyword>
<dbReference type="EMBL" id="CVRL01000033">
    <property type="protein sequence ID" value="CRL11562.1"/>
    <property type="molecule type" value="Genomic_DNA"/>
</dbReference>
<dbReference type="Proteomes" id="UP000043764">
    <property type="component" value="Unassembled WGS sequence"/>
</dbReference>